<reference evidence="1" key="1">
    <citation type="journal article" date="2015" name="Nature">
        <title>Complex archaea that bridge the gap between prokaryotes and eukaryotes.</title>
        <authorList>
            <person name="Spang A."/>
            <person name="Saw J.H."/>
            <person name="Jorgensen S.L."/>
            <person name="Zaremba-Niedzwiedzka K."/>
            <person name="Martijn J."/>
            <person name="Lind A.E."/>
            <person name="van Eijk R."/>
            <person name="Schleper C."/>
            <person name="Guy L."/>
            <person name="Ettema T.J."/>
        </authorList>
    </citation>
    <scope>NUCLEOTIDE SEQUENCE</scope>
</reference>
<name>A0A0F9T3I6_9ZZZZ</name>
<dbReference type="EMBL" id="LAZR01000427">
    <property type="protein sequence ID" value="KKN69407.1"/>
    <property type="molecule type" value="Genomic_DNA"/>
</dbReference>
<sequence length="268" mass="27562">MAIVGITSAFIKKTLTASDGAIVVPNLNSDGFEPIIVVKTFVNTTNGPGSNAPAVSGITFGVTALTKFTEIISTGLLRSEIFTLVGLSALRDITVTFAALSGGETAEAVVLVEVYTGVNQSTPLGGTTFTSFVDGATIFSSNIDRPSTSLLTEVAIARVDHALSPAGSDQAEHFRQLQGSGSSAVRATASTAFGKSPAVFKFSWGLGAGGPFDEAAMLVFELLEGSSVGPGTIPARLKRRVTVAGGQNPASPAFLSQELESTRQFSLL</sequence>
<accession>A0A0F9T3I6</accession>
<gene>
    <name evidence="1" type="ORF">LCGC14_0441340</name>
</gene>
<dbReference type="AlphaFoldDB" id="A0A0F9T3I6"/>
<comment type="caution">
    <text evidence="1">The sequence shown here is derived from an EMBL/GenBank/DDBJ whole genome shotgun (WGS) entry which is preliminary data.</text>
</comment>
<organism evidence="1">
    <name type="scientific">marine sediment metagenome</name>
    <dbReference type="NCBI Taxonomy" id="412755"/>
    <lineage>
        <taxon>unclassified sequences</taxon>
        <taxon>metagenomes</taxon>
        <taxon>ecological metagenomes</taxon>
    </lineage>
</organism>
<evidence type="ECO:0000313" key="1">
    <source>
        <dbReference type="EMBL" id="KKN69407.1"/>
    </source>
</evidence>
<protein>
    <submittedName>
        <fullName evidence="1">Uncharacterized protein</fullName>
    </submittedName>
</protein>
<proteinExistence type="predicted"/>